<evidence type="ECO:0000256" key="4">
    <source>
        <dbReference type="ARBA" id="ARBA00022692"/>
    </source>
</evidence>
<organism evidence="9 10">
    <name type="scientific">Lacrimispora algidixylanolytica</name>
    <dbReference type="NCBI Taxonomy" id="94868"/>
    <lineage>
        <taxon>Bacteria</taxon>
        <taxon>Bacillati</taxon>
        <taxon>Bacillota</taxon>
        <taxon>Clostridia</taxon>
        <taxon>Lachnospirales</taxon>
        <taxon>Lachnospiraceae</taxon>
        <taxon>Lacrimispora</taxon>
    </lineage>
</organism>
<feature type="transmembrane region" description="Helical" evidence="8">
    <location>
        <begin position="36"/>
        <end position="66"/>
    </location>
</feature>
<feature type="transmembrane region" description="Helical" evidence="8">
    <location>
        <begin position="102"/>
        <end position="121"/>
    </location>
</feature>
<evidence type="ECO:0000313" key="10">
    <source>
        <dbReference type="Proteomes" id="UP000284277"/>
    </source>
</evidence>
<keyword evidence="7 8" id="KW-0472">Membrane</keyword>
<evidence type="ECO:0000313" key="9">
    <source>
        <dbReference type="EMBL" id="RKD30816.1"/>
    </source>
</evidence>
<evidence type="ECO:0000256" key="3">
    <source>
        <dbReference type="ARBA" id="ARBA00022670"/>
    </source>
</evidence>
<dbReference type="GO" id="GO:0006508">
    <property type="term" value="P:proteolysis"/>
    <property type="evidence" value="ECO:0007669"/>
    <property type="project" value="UniProtKB-KW"/>
</dbReference>
<protein>
    <recommendedName>
        <fullName evidence="11">Accessory regulator AgrB</fullName>
    </recommendedName>
</protein>
<feature type="transmembrane region" description="Helical" evidence="8">
    <location>
        <begin position="165"/>
        <end position="184"/>
    </location>
</feature>
<reference evidence="9 10" key="1">
    <citation type="submission" date="2016-08" db="EMBL/GenBank/DDBJ databases">
        <title>A new outlook on sporulation: Clostridium algidixylanolyticum.</title>
        <authorList>
            <person name="Poppleton D.I."/>
            <person name="Gribaldo S."/>
        </authorList>
    </citation>
    <scope>NUCLEOTIDE SEQUENCE [LARGE SCALE GENOMIC DNA]</scope>
    <source>
        <strain evidence="9 10">SPL73</strain>
    </source>
</reference>
<keyword evidence="5" id="KW-0378">Hydrolase</keyword>
<gene>
    <name evidence="9" type="ORF">BET01_05740</name>
</gene>
<dbReference type="AlphaFoldDB" id="A0A419T044"/>
<name>A0A419T044_9FIRM</name>
<keyword evidence="10" id="KW-1185">Reference proteome</keyword>
<evidence type="ECO:0008006" key="11">
    <source>
        <dbReference type="Google" id="ProtNLM"/>
    </source>
</evidence>
<dbReference type="OrthoDB" id="9815055at2"/>
<feature type="transmembrane region" description="Helical" evidence="8">
    <location>
        <begin position="78"/>
        <end position="96"/>
    </location>
</feature>
<keyword evidence="6 8" id="KW-1133">Transmembrane helix</keyword>
<dbReference type="RefSeq" id="WP_120197606.1">
    <property type="nucleotide sequence ID" value="NZ_MCIA01000030.1"/>
</dbReference>
<keyword evidence="1" id="KW-1003">Cell membrane</keyword>
<evidence type="ECO:0000256" key="1">
    <source>
        <dbReference type="ARBA" id="ARBA00022475"/>
    </source>
</evidence>
<evidence type="ECO:0000256" key="2">
    <source>
        <dbReference type="ARBA" id="ARBA00022654"/>
    </source>
</evidence>
<dbReference type="EMBL" id="MCIA01000030">
    <property type="protein sequence ID" value="RKD30816.1"/>
    <property type="molecule type" value="Genomic_DNA"/>
</dbReference>
<proteinExistence type="predicted"/>
<evidence type="ECO:0000256" key="7">
    <source>
        <dbReference type="ARBA" id="ARBA00023136"/>
    </source>
</evidence>
<dbReference type="GO" id="GO:0009372">
    <property type="term" value="P:quorum sensing"/>
    <property type="evidence" value="ECO:0007669"/>
    <property type="project" value="UniProtKB-KW"/>
</dbReference>
<evidence type="ECO:0000256" key="8">
    <source>
        <dbReference type="SAM" id="Phobius"/>
    </source>
</evidence>
<dbReference type="InterPro" id="IPR006741">
    <property type="entry name" value="AgrB"/>
</dbReference>
<keyword evidence="2" id="KW-0673">Quorum sensing</keyword>
<comment type="caution">
    <text evidence="9">The sequence shown here is derived from an EMBL/GenBank/DDBJ whole genome shotgun (WGS) entry which is preliminary data.</text>
</comment>
<feature type="transmembrane region" description="Helical" evidence="8">
    <location>
        <begin position="142"/>
        <end position="159"/>
    </location>
</feature>
<evidence type="ECO:0000256" key="5">
    <source>
        <dbReference type="ARBA" id="ARBA00022801"/>
    </source>
</evidence>
<dbReference type="Proteomes" id="UP000284277">
    <property type="component" value="Unassembled WGS sequence"/>
</dbReference>
<keyword evidence="4 8" id="KW-0812">Transmembrane</keyword>
<keyword evidence="3" id="KW-0645">Protease</keyword>
<accession>A0A419T044</accession>
<evidence type="ECO:0000256" key="6">
    <source>
        <dbReference type="ARBA" id="ARBA00022989"/>
    </source>
</evidence>
<dbReference type="SMART" id="SM00793">
    <property type="entry name" value="AgrB"/>
    <property type="match status" value="1"/>
</dbReference>
<dbReference type="Pfam" id="PF04647">
    <property type="entry name" value="AgrB"/>
    <property type="match status" value="1"/>
</dbReference>
<sequence length="193" mass="22305">MERLSIVLTNYIMKKGVITKENYDIYLYGFQSFLELSLNIICSILIAISLHMEIECLLFFLFFVPLRSFNGGLHLKSYYSCLIFSCITMTYILLLVKHIHLNAPVSFLLFLILLVAVKLTGSFDHPNRPVVEEENAIFIQKTNFTFILSFVAALVFLIFQLDKYLLLETLTYLLVFITLVISKIKQRSLEPGQ</sequence>
<dbReference type="GO" id="GO:0016020">
    <property type="term" value="C:membrane"/>
    <property type="evidence" value="ECO:0007669"/>
    <property type="project" value="InterPro"/>
</dbReference>
<dbReference type="GO" id="GO:0008233">
    <property type="term" value="F:peptidase activity"/>
    <property type="evidence" value="ECO:0007669"/>
    <property type="project" value="UniProtKB-KW"/>
</dbReference>